<dbReference type="FunFam" id="1.10.287.110:FF:000002">
    <property type="entry name" value="putative tyrosine-protein phosphatase auxilin isoform X2"/>
    <property type="match status" value="1"/>
</dbReference>
<dbReference type="AlphaFoldDB" id="A0A165VEI0"/>
<dbReference type="PANTHER" id="PTHR23172:SF19">
    <property type="entry name" value="J DOMAIN-CONTAINING PROTEIN"/>
    <property type="match status" value="1"/>
</dbReference>
<dbReference type="SUPFAM" id="SSF48452">
    <property type="entry name" value="TPR-like"/>
    <property type="match status" value="1"/>
</dbReference>
<feature type="region of interest" description="Disordered" evidence="1">
    <location>
        <begin position="426"/>
        <end position="538"/>
    </location>
</feature>
<dbReference type="GO" id="GO:0072318">
    <property type="term" value="P:clathrin coat disassembly"/>
    <property type="evidence" value="ECO:0007669"/>
    <property type="project" value="TreeGrafter"/>
</dbReference>
<dbReference type="PROSITE" id="PS50030">
    <property type="entry name" value="UBA"/>
    <property type="match status" value="1"/>
</dbReference>
<feature type="compositionally biased region" description="Low complexity" evidence="1">
    <location>
        <begin position="725"/>
        <end position="734"/>
    </location>
</feature>
<dbReference type="Proteomes" id="UP000076761">
    <property type="component" value="Unassembled WGS sequence"/>
</dbReference>
<gene>
    <name evidence="3" type="ORF">NEOLEDRAFT_1056517</name>
</gene>
<organism evidence="3 4">
    <name type="scientific">Neolentinus lepideus HHB14362 ss-1</name>
    <dbReference type="NCBI Taxonomy" id="1314782"/>
    <lineage>
        <taxon>Eukaryota</taxon>
        <taxon>Fungi</taxon>
        <taxon>Dikarya</taxon>
        <taxon>Basidiomycota</taxon>
        <taxon>Agaricomycotina</taxon>
        <taxon>Agaricomycetes</taxon>
        <taxon>Gloeophyllales</taxon>
        <taxon>Gloeophyllaceae</taxon>
        <taxon>Neolentinus</taxon>
    </lineage>
</organism>
<feature type="compositionally biased region" description="Acidic residues" evidence="1">
    <location>
        <begin position="459"/>
        <end position="470"/>
    </location>
</feature>
<sequence>MADSFADLWNSTASPKPAQPARTLGSAIPALNNTSRAQPGRDVFSMLASAGSPPPSGTPRPITPAANLSQRSTPKMPSGQSTKSASGDAFGGLFSTAMGGRSVNTSGMTIAQRAAQAERERVDQIRKQQEIRKSQSSAWDGLDSLGTSSTQAFTSASTTADDWDFGLSAPAIKSPQTTPAPSALDDDDWGLGDFSKPVNSPAPSKPVTSQAQSLFDFEDFASSSSPAPVNTATVTRSSTPGDFDFGDREDRLLDDHSGDEDDLLGDLGKPVDSVRRRSPSRSRTQETSSQGPQQPPKNGRSTSPPPHILGQIVEMGFPPEQARIALAATETGLDVQAALETLLANDAASDSPAPREQRRDPARRQRERNPESDADRAERTRRTRQESQQIRDSEATFQDQADKLLAQASIIGASMFNKANAFWKEGKEKVQKAYEERAAAAAKGPPPRTDGRPRWMPEAEADDGEDDDGSSEPSPDDAPQQQRKTKVEPQRAEPKVGELFSDAPAVYRSPFRHGTPARNKAPEPSSSKPTTPPATKPQPLQLVTRQAVSASSAALATAVKHKVAGGEKFKLGQYSEAEAAYSLAIAALPEKHLLLVQLYNNRALARLKTGNHNGAVEDCTAVIDIVGEGYHPAKEAKVSGEAEGAGVDLADGLAKAWKRRAEAYEGREKWEDAQKDWERIVGTEWAGRWRNEAISAAGRCRRMVNAGKNADADKPPAAGPPRPKPSAAKARASAAGAAASQAAVSKLREANQAAEAEDQAKYELKDTIDSRIIAWKGGKETNIRALIASLDTVLWPELGWQKVGMHELVTPAQVKIRYMKAIAKVHPDKLSTSNTTVDQRMIANGVFAALNDAWNAFKQ</sequence>
<feature type="region of interest" description="Disordered" evidence="1">
    <location>
        <begin position="112"/>
        <end position="316"/>
    </location>
</feature>
<feature type="compositionally biased region" description="Basic and acidic residues" evidence="1">
    <location>
        <begin position="116"/>
        <end position="133"/>
    </location>
</feature>
<feature type="compositionally biased region" description="Basic and acidic residues" evidence="1">
    <location>
        <begin position="485"/>
        <end position="496"/>
    </location>
</feature>
<evidence type="ECO:0000259" key="2">
    <source>
        <dbReference type="PROSITE" id="PS50030"/>
    </source>
</evidence>
<dbReference type="PANTHER" id="PTHR23172">
    <property type="entry name" value="AUXILIN/CYCLIN G-ASSOCIATED KINASE-RELATED"/>
    <property type="match status" value="1"/>
</dbReference>
<dbReference type="Gene3D" id="1.25.40.10">
    <property type="entry name" value="Tetratricopeptide repeat domain"/>
    <property type="match status" value="1"/>
</dbReference>
<name>A0A165VEI0_9AGAM</name>
<dbReference type="InterPro" id="IPR011990">
    <property type="entry name" value="TPR-like_helical_dom_sf"/>
</dbReference>
<dbReference type="InParanoid" id="A0A165VEI0"/>
<evidence type="ECO:0000313" key="4">
    <source>
        <dbReference type="Proteomes" id="UP000076761"/>
    </source>
</evidence>
<dbReference type="FunCoup" id="A0A165VEI0">
    <property type="interactions" value="74"/>
</dbReference>
<feature type="compositionally biased region" description="Basic and acidic residues" evidence="1">
    <location>
        <begin position="353"/>
        <end position="394"/>
    </location>
</feature>
<dbReference type="Gene3D" id="1.10.8.10">
    <property type="entry name" value="DNA helicase RuvA subunit, C-terminal domain"/>
    <property type="match status" value="1"/>
</dbReference>
<dbReference type="GO" id="GO:0030276">
    <property type="term" value="F:clathrin binding"/>
    <property type="evidence" value="ECO:0007669"/>
    <property type="project" value="TreeGrafter"/>
</dbReference>
<feature type="compositionally biased region" description="Low complexity" evidence="1">
    <location>
        <begin position="281"/>
        <end position="290"/>
    </location>
</feature>
<dbReference type="EMBL" id="KV425554">
    <property type="protein sequence ID" value="KZT29562.1"/>
    <property type="molecule type" value="Genomic_DNA"/>
</dbReference>
<dbReference type="InterPro" id="IPR036869">
    <property type="entry name" value="J_dom_sf"/>
</dbReference>
<dbReference type="InterPro" id="IPR009060">
    <property type="entry name" value="UBA-like_sf"/>
</dbReference>
<reference evidence="3 4" key="1">
    <citation type="journal article" date="2016" name="Mol. Biol. Evol.">
        <title>Comparative Genomics of Early-Diverging Mushroom-Forming Fungi Provides Insights into the Origins of Lignocellulose Decay Capabilities.</title>
        <authorList>
            <person name="Nagy L.G."/>
            <person name="Riley R."/>
            <person name="Tritt A."/>
            <person name="Adam C."/>
            <person name="Daum C."/>
            <person name="Floudas D."/>
            <person name="Sun H."/>
            <person name="Yadav J.S."/>
            <person name="Pangilinan J."/>
            <person name="Larsson K.H."/>
            <person name="Matsuura K."/>
            <person name="Barry K."/>
            <person name="Labutti K."/>
            <person name="Kuo R."/>
            <person name="Ohm R.A."/>
            <person name="Bhattacharya S.S."/>
            <person name="Shirouzu T."/>
            <person name="Yoshinaga Y."/>
            <person name="Martin F.M."/>
            <person name="Grigoriev I.V."/>
            <person name="Hibbett D.S."/>
        </authorList>
    </citation>
    <scope>NUCLEOTIDE SEQUENCE [LARGE SCALE GENOMIC DNA]</scope>
    <source>
        <strain evidence="3 4">HHB14362 ss-1</strain>
    </source>
</reference>
<dbReference type="InterPro" id="IPR019734">
    <property type="entry name" value="TPR_rpt"/>
</dbReference>
<dbReference type="SUPFAM" id="SSF46565">
    <property type="entry name" value="Chaperone J-domain"/>
    <property type="match status" value="1"/>
</dbReference>
<feature type="compositionally biased region" description="Polar residues" evidence="1">
    <location>
        <begin position="66"/>
        <end position="85"/>
    </location>
</feature>
<feature type="region of interest" description="Disordered" evidence="1">
    <location>
        <begin position="344"/>
        <end position="397"/>
    </location>
</feature>
<evidence type="ECO:0000256" key="1">
    <source>
        <dbReference type="SAM" id="MobiDB-lite"/>
    </source>
</evidence>
<feature type="compositionally biased region" description="Low complexity" evidence="1">
    <location>
        <begin position="147"/>
        <end position="160"/>
    </location>
</feature>
<feature type="region of interest" description="Disordered" evidence="1">
    <location>
        <begin position="1"/>
        <end position="90"/>
    </location>
</feature>
<dbReference type="GO" id="GO:0072583">
    <property type="term" value="P:clathrin-dependent endocytosis"/>
    <property type="evidence" value="ECO:0007669"/>
    <property type="project" value="TreeGrafter"/>
</dbReference>
<feature type="compositionally biased region" description="Polar residues" evidence="1">
    <location>
        <begin position="197"/>
        <end position="213"/>
    </location>
</feature>
<feature type="compositionally biased region" description="Pro residues" evidence="1">
    <location>
        <begin position="52"/>
        <end position="62"/>
    </location>
</feature>
<dbReference type="GO" id="GO:0005737">
    <property type="term" value="C:cytoplasm"/>
    <property type="evidence" value="ECO:0007669"/>
    <property type="project" value="TreeGrafter"/>
</dbReference>
<dbReference type="Gene3D" id="1.10.287.110">
    <property type="entry name" value="DnaJ domain"/>
    <property type="match status" value="1"/>
</dbReference>
<dbReference type="SUPFAM" id="SSF46934">
    <property type="entry name" value="UBA-like"/>
    <property type="match status" value="1"/>
</dbReference>
<evidence type="ECO:0000313" key="3">
    <source>
        <dbReference type="EMBL" id="KZT29562.1"/>
    </source>
</evidence>
<dbReference type="GO" id="GO:0031982">
    <property type="term" value="C:vesicle"/>
    <property type="evidence" value="ECO:0007669"/>
    <property type="project" value="TreeGrafter"/>
</dbReference>
<keyword evidence="4" id="KW-1185">Reference proteome</keyword>
<protein>
    <recommendedName>
        <fullName evidence="2">UBA domain-containing protein</fullName>
    </recommendedName>
</protein>
<dbReference type="OrthoDB" id="1717591at2759"/>
<dbReference type="SMART" id="SM00028">
    <property type="entry name" value="TPR"/>
    <property type="match status" value="3"/>
</dbReference>
<accession>A0A165VEI0</accession>
<proteinExistence type="predicted"/>
<feature type="compositionally biased region" description="Basic and acidic residues" evidence="1">
    <location>
        <begin position="245"/>
        <end position="256"/>
    </location>
</feature>
<dbReference type="Pfam" id="PF22562">
    <property type="entry name" value="UBA_7"/>
    <property type="match status" value="1"/>
</dbReference>
<dbReference type="STRING" id="1314782.A0A165VEI0"/>
<feature type="compositionally biased region" description="Polar residues" evidence="1">
    <location>
        <begin position="221"/>
        <end position="240"/>
    </location>
</feature>
<dbReference type="InterPro" id="IPR015940">
    <property type="entry name" value="UBA"/>
</dbReference>
<feature type="compositionally biased region" description="Basic and acidic residues" evidence="1">
    <location>
        <begin position="426"/>
        <end position="438"/>
    </location>
</feature>
<feature type="domain" description="UBA" evidence="2">
    <location>
        <begin position="303"/>
        <end position="345"/>
    </location>
</feature>
<feature type="region of interest" description="Disordered" evidence="1">
    <location>
        <begin position="707"/>
        <end position="734"/>
    </location>
</feature>